<dbReference type="EMBL" id="VCMV01000001">
    <property type="protein sequence ID" value="KAB0269705.1"/>
    <property type="molecule type" value="Genomic_DNA"/>
</dbReference>
<feature type="transmembrane region" description="Helical" evidence="1">
    <location>
        <begin position="84"/>
        <end position="102"/>
    </location>
</feature>
<protein>
    <submittedName>
        <fullName evidence="2">Uncharacterized protein</fullName>
    </submittedName>
</protein>
<dbReference type="AlphaFoldDB" id="A0A5N3PJA1"/>
<keyword evidence="1" id="KW-0812">Transmembrane</keyword>
<feature type="transmembrane region" description="Helical" evidence="1">
    <location>
        <begin position="114"/>
        <end position="135"/>
    </location>
</feature>
<feature type="transmembrane region" description="Helical" evidence="1">
    <location>
        <begin position="51"/>
        <end position="72"/>
    </location>
</feature>
<name>A0A5N3PJA1_9HYPH</name>
<evidence type="ECO:0000256" key="1">
    <source>
        <dbReference type="SAM" id="Phobius"/>
    </source>
</evidence>
<accession>A0A5N3PJA1</accession>
<keyword evidence="1" id="KW-1133">Transmembrane helix</keyword>
<dbReference type="Proteomes" id="UP000325684">
    <property type="component" value="Unassembled WGS sequence"/>
</dbReference>
<reference evidence="2 3" key="1">
    <citation type="journal article" date="2019" name="Microorganisms">
        <title>Genome Insights into the Novel Species Microvirga brassicacearum, a Rapeseed Endophyte with Biotechnological Potential.</title>
        <authorList>
            <person name="Jimenez-Gomez A."/>
            <person name="Saati-Santamaria Z."/>
            <person name="Igual J.M."/>
            <person name="Rivas R."/>
            <person name="Mateos P.F."/>
            <person name="Garcia-Fraile P."/>
        </authorList>
    </citation>
    <scope>NUCLEOTIDE SEQUENCE [LARGE SCALE GENOMIC DNA]</scope>
    <source>
        <strain evidence="2 3">CDVBN77</strain>
    </source>
</reference>
<comment type="caution">
    <text evidence="2">The sequence shown here is derived from an EMBL/GenBank/DDBJ whole genome shotgun (WGS) entry which is preliminary data.</text>
</comment>
<gene>
    <name evidence="2" type="ORF">FEZ63_00060</name>
</gene>
<proteinExistence type="predicted"/>
<dbReference type="OrthoDB" id="9860781at2"/>
<keyword evidence="3" id="KW-1185">Reference proteome</keyword>
<dbReference type="RefSeq" id="WP_150941599.1">
    <property type="nucleotide sequence ID" value="NZ_VCMV01000001.1"/>
</dbReference>
<feature type="transmembrane region" description="Helical" evidence="1">
    <location>
        <begin position="177"/>
        <end position="195"/>
    </location>
</feature>
<feature type="transmembrane region" description="Helical" evidence="1">
    <location>
        <begin position="147"/>
        <end position="171"/>
    </location>
</feature>
<keyword evidence="1" id="KW-0472">Membrane</keyword>
<organism evidence="2 3">
    <name type="scientific">Microvirga brassicacearum</name>
    <dbReference type="NCBI Taxonomy" id="2580413"/>
    <lineage>
        <taxon>Bacteria</taxon>
        <taxon>Pseudomonadati</taxon>
        <taxon>Pseudomonadota</taxon>
        <taxon>Alphaproteobacteria</taxon>
        <taxon>Hyphomicrobiales</taxon>
        <taxon>Methylobacteriaceae</taxon>
        <taxon>Microvirga</taxon>
    </lineage>
</organism>
<evidence type="ECO:0000313" key="3">
    <source>
        <dbReference type="Proteomes" id="UP000325684"/>
    </source>
</evidence>
<evidence type="ECO:0000313" key="2">
    <source>
        <dbReference type="EMBL" id="KAB0269705.1"/>
    </source>
</evidence>
<feature type="transmembrane region" description="Helical" evidence="1">
    <location>
        <begin position="202"/>
        <end position="222"/>
    </location>
</feature>
<sequence>MTLALGAINWIVGRDFLFFARLFKIVTSYVADSSHLKPWWNPWQSGWYWKARYLGPLAAGLVIAVAAQASILKPRGPLSPREQHILVFATAYTFSSLLWLMWQTLGHTALDWDYFAYPLVYPLTAAVAAAADRWLKFPPGEGPGVLWRILIVGLFLAPLYFFNTSFVLSAFALHGSFLPALAMIGIALACLILFGKHYLGGLVFVGLMSLGLVLGLSGAGGVTRDSCPSARLAADAIDQAHRLLRMQGYSYSRIFIWADQDETVPAGTGCAVSSANIRLGHFSSALVATGFQYVQPAWEAAQQDQLKESRLAELSAVGGLIVYVTNEEARVQQLMERFLASGGSLKVKGREVVTSRSLRVPMNLLEIKNKTQGE</sequence>